<dbReference type="EMBL" id="CP159837">
    <property type="protein sequence ID" value="XCM36632.1"/>
    <property type="molecule type" value="Genomic_DNA"/>
</dbReference>
<accession>A0AAU8JD20</accession>
<dbReference type="AlphaFoldDB" id="A0AAU8JD20"/>
<evidence type="ECO:0000256" key="1">
    <source>
        <dbReference type="SAM" id="MobiDB-lite"/>
    </source>
</evidence>
<feature type="region of interest" description="Disordered" evidence="1">
    <location>
        <begin position="1"/>
        <end position="31"/>
    </location>
</feature>
<protein>
    <submittedName>
        <fullName evidence="2">Uncharacterized protein</fullName>
    </submittedName>
</protein>
<dbReference type="RefSeq" id="WP_190883162.1">
    <property type="nucleotide sequence ID" value="NZ_CP159837.1"/>
</dbReference>
<reference evidence="2" key="1">
    <citation type="submission" date="2024-07" db="EMBL/GenBank/DDBJ databases">
        <authorList>
            <person name="Kim Y.J."/>
            <person name="Jeong J.Y."/>
        </authorList>
    </citation>
    <scope>NUCLEOTIDE SEQUENCE</scope>
    <source>
        <strain evidence="2">GIHE-MW2</strain>
    </source>
</reference>
<evidence type="ECO:0000313" key="2">
    <source>
        <dbReference type="EMBL" id="XCM36632.1"/>
    </source>
</evidence>
<proteinExistence type="predicted"/>
<gene>
    <name evidence="2" type="ORF">ABWT76_005405</name>
</gene>
<name>A0AAU8JD20_9CYAN</name>
<organism evidence="2">
    <name type="scientific">Planktothricoides raciborskii GIHE-MW2</name>
    <dbReference type="NCBI Taxonomy" id="2792601"/>
    <lineage>
        <taxon>Bacteria</taxon>
        <taxon>Bacillati</taxon>
        <taxon>Cyanobacteriota</taxon>
        <taxon>Cyanophyceae</taxon>
        <taxon>Oscillatoriophycideae</taxon>
        <taxon>Oscillatoriales</taxon>
        <taxon>Oscillatoriaceae</taxon>
        <taxon>Planktothricoides</taxon>
    </lineage>
</organism>
<sequence>MRSLGNTGENRRFRNSLSPNAGADSQPRKNPINLSATIAHLPAITHTSHSSSFSGILDLASAIKASQALSSQMELSELLSSLMQDDFNVIFFQGIFPEQFF</sequence>